<evidence type="ECO:0000313" key="3">
    <source>
        <dbReference type="EMBL" id="TWE19003.1"/>
    </source>
</evidence>
<dbReference type="Proteomes" id="UP000318416">
    <property type="component" value="Unassembled WGS sequence"/>
</dbReference>
<evidence type="ECO:0000313" key="4">
    <source>
        <dbReference type="Proteomes" id="UP000318416"/>
    </source>
</evidence>
<evidence type="ECO:0008006" key="5">
    <source>
        <dbReference type="Google" id="ProtNLM"/>
    </source>
</evidence>
<proteinExistence type="predicted"/>
<feature type="region of interest" description="Disordered" evidence="1">
    <location>
        <begin position="54"/>
        <end position="79"/>
    </location>
</feature>
<evidence type="ECO:0000256" key="2">
    <source>
        <dbReference type="SAM" id="SignalP"/>
    </source>
</evidence>
<feature type="compositionally biased region" description="Low complexity" evidence="1">
    <location>
        <begin position="69"/>
        <end position="79"/>
    </location>
</feature>
<accession>A0A561ETR0</accession>
<dbReference type="AlphaFoldDB" id="A0A561ETR0"/>
<dbReference type="EMBL" id="VIVR01000001">
    <property type="protein sequence ID" value="TWE19003.1"/>
    <property type="molecule type" value="Genomic_DNA"/>
</dbReference>
<sequence>MKKSNRILAAVALSGAAFAVTATPAHALAGLGQTGGPFGAVAFALTDLVTGVPVSPPDPNSIIEKAKQQHAQEQAQQQH</sequence>
<organism evidence="3 4">
    <name type="scientific">Kitasatospora atroaurantiaca</name>
    <dbReference type="NCBI Taxonomy" id="285545"/>
    <lineage>
        <taxon>Bacteria</taxon>
        <taxon>Bacillati</taxon>
        <taxon>Actinomycetota</taxon>
        <taxon>Actinomycetes</taxon>
        <taxon>Kitasatosporales</taxon>
        <taxon>Streptomycetaceae</taxon>
        <taxon>Kitasatospora</taxon>
    </lineage>
</organism>
<protein>
    <recommendedName>
        <fullName evidence="5">Small secreted domain DUF320</fullName>
    </recommendedName>
</protein>
<name>A0A561ETR0_9ACTN</name>
<comment type="caution">
    <text evidence="3">The sequence shown here is derived from an EMBL/GenBank/DDBJ whole genome shotgun (WGS) entry which is preliminary data.</text>
</comment>
<keyword evidence="4" id="KW-1185">Reference proteome</keyword>
<feature type="chain" id="PRO_5022167114" description="Small secreted domain DUF320" evidence="2">
    <location>
        <begin position="28"/>
        <end position="79"/>
    </location>
</feature>
<evidence type="ECO:0000256" key="1">
    <source>
        <dbReference type="SAM" id="MobiDB-lite"/>
    </source>
</evidence>
<dbReference type="RefSeq" id="WP_145792532.1">
    <property type="nucleotide sequence ID" value="NZ_BAAABR010000045.1"/>
</dbReference>
<reference evidence="3 4" key="1">
    <citation type="submission" date="2019-06" db="EMBL/GenBank/DDBJ databases">
        <title>Sequencing the genomes of 1000 actinobacteria strains.</title>
        <authorList>
            <person name="Klenk H.-P."/>
        </authorList>
    </citation>
    <scope>NUCLEOTIDE SEQUENCE [LARGE SCALE GENOMIC DNA]</scope>
    <source>
        <strain evidence="3 4">DSM 41649</strain>
    </source>
</reference>
<keyword evidence="2" id="KW-0732">Signal</keyword>
<gene>
    <name evidence="3" type="ORF">FB465_4104</name>
</gene>
<feature type="signal peptide" evidence="2">
    <location>
        <begin position="1"/>
        <end position="27"/>
    </location>
</feature>